<evidence type="ECO:0000313" key="1">
    <source>
        <dbReference type="EMBL" id="TNN09244.1"/>
    </source>
</evidence>
<dbReference type="OrthoDB" id="6253023at2759"/>
<reference evidence="1 2" key="1">
    <citation type="submission" date="2019-03" db="EMBL/GenBank/DDBJ databases">
        <title>An improved genome assembly of the fluke Schistosoma japonicum.</title>
        <authorList>
            <person name="Hu W."/>
            <person name="Luo F."/>
            <person name="Yin M."/>
            <person name="Mo X."/>
            <person name="Sun C."/>
            <person name="Wu Q."/>
            <person name="Zhu B."/>
            <person name="Xiang M."/>
            <person name="Wang J."/>
            <person name="Wang Y."/>
            <person name="Zhang T."/>
            <person name="Xu B."/>
            <person name="Zheng H."/>
            <person name="Feng Z."/>
        </authorList>
    </citation>
    <scope>NUCLEOTIDE SEQUENCE [LARGE SCALE GENOMIC DNA]</scope>
    <source>
        <strain evidence="1">HuSjv2</strain>
        <tissue evidence="1">Worms</tissue>
    </source>
</reference>
<protein>
    <submittedName>
        <fullName evidence="1">Uncharacterized protein</fullName>
    </submittedName>
</protein>
<keyword evidence="2" id="KW-1185">Reference proteome</keyword>
<dbReference type="AlphaFoldDB" id="A0A4Z2CYI8"/>
<sequence length="158" mass="17763">MLEICQSRKSHQSNMLRYKVDGGNDNNDKINLVDSNISLEIFISELHVLIDYLLEYLCYFILNIRDNISSNEQFFHSVTLNSLTTSTELSDASSSSSTISSCSGTISNSISTLINNLLDIESHLPMKYDQHYTAAKKQLSSIISVEVPKTKENINSFD</sequence>
<accession>A0A4Z2CYI8</accession>
<evidence type="ECO:0000313" key="2">
    <source>
        <dbReference type="Proteomes" id="UP000311919"/>
    </source>
</evidence>
<organism evidence="1 2">
    <name type="scientific">Schistosoma japonicum</name>
    <name type="common">Blood fluke</name>
    <dbReference type="NCBI Taxonomy" id="6182"/>
    <lineage>
        <taxon>Eukaryota</taxon>
        <taxon>Metazoa</taxon>
        <taxon>Spiralia</taxon>
        <taxon>Lophotrochozoa</taxon>
        <taxon>Platyhelminthes</taxon>
        <taxon>Trematoda</taxon>
        <taxon>Digenea</taxon>
        <taxon>Strigeidida</taxon>
        <taxon>Schistosomatoidea</taxon>
        <taxon>Schistosomatidae</taxon>
        <taxon>Schistosoma</taxon>
    </lineage>
</organism>
<comment type="caution">
    <text evidence="1">The sequence shown here is derived from an EMBL/GenBank/DDBJ whole genome shotgun (WGS) entry which is preliminary data.</text>
</comment>
<name>A0A4Z2CYI8_SCHJA</name>
<dbReference type="Proteomes" id="UP000311919">
    <property type="component" value="Unassembled WGS sequence"/>
</dbReference>
<dbReference type="EMBL" id="SKCS01000397">
    <property type="protein sequence ID" value="TNN09244.1"/>
    <property type="molecule type" value="Genomic_DNA"/>
</dbReference>
<proteinExistence type="predicted"/>
<gene>
    <name evidence="1" type="ORF">EWB00_006445</name>
</gene>